<name>A0ABU5U5Z5_9CYAN</name>
<dbReference type="Proteomes" id="UP001301728">
    <property type="component" value="Unassembled WGS sequence"/>
</dbReference>
<comment type="caution">
    <text evidence="2">The sequence shown here is derived from an EMBL/GenBank/DDBJ whole genome shotgun (WGS) entry which is preliminary data.</text>
</comment>
<keyword evidence="3" id="KW-1185">Reference proteome</keyword>
<gene>
    <name evidence="2" type="ORF">VB854_26075</name>
</gene>
<proteinExistence type="predicted"/>
<feature type="transmembrane region" description="Helical" evidence="1">
    <location>
        <begin position="279"/>
        <end position="298"/>
    </location>
</feature>
<evidence type="ECO:0000313" key="2">
    <source>
        <dbReference type="EMBL" id="MEA5522405.1"/>
    </source>
</evidence>
<dbReference type="RefSeq" id="WP_323218488.1">
    <property type="nucleotide sequence ID" value="NZ_JAYGHT010000189.1"/>
</dbReference>
<sequence length="446" mass="52070">MTDNTTLEAYIPYRRSDIIELCIKDGKLNSEETETFKEFCQIISAFYHFRFHQTLEIIKDNYAVFNPNADIEPLEEPSLDQYSKMQSKVIEAFNHILERANYVRLSKSIVHQALGKKSLINLHTSVDFNDFEEFICYYRGDTTTTIKVKKFFFWEKEKTIEVFERIVLLLKFKGKGYFRRKESNSKALDELKFTPGKMYVYFYKNIPKFDLDLLFPNLKTSMTWKDRLLFGIPAIGAAIPLILKTLPNILLLIAAILLVLNARDLIQSLNVEQDKLQDIMPILVATLSLAMTLGGFAFKQYSHYKNKKILFQKDVTDTLFFKNLANNDSVFQRFIDIAEEEECKEIILVYYHLLTSQNPLNPEQLDAKIESWMQENLGIRINFDIHGPLNNLQEIRGKIEDNVNEPEVPLLSYDQQGYCHVIPLKQARTVIDWVWDNAFQYNGKAL</sequence>
<dbReference type="PANTHER" id="PTHR33645">
    <property type="entry name" value="AMINOPEPTIDASE (DUF3754)"/>
    <property type="match status" value="1"/>
</dbReference>
<organism evidence="2 3">
    <name type="scientific">Limnoraphis robusta CCNP1315</name>
    <dbReference type="NCBI Taxonomy" id="3110306"/>
    <lineage>
        <taxon>Bacteria</taxon>
        <taxon>Bacillati</taxon>
        <taxon>Cyanobacteriota</taxon>
        <taxon>Cyanophyceae</taxon>
        <taxon>Oscillatoriophycideae</taxon>
        <taxon>Oscillatoriales</taxon>
        <taxon>Sirenicapillariaceae</taxon>
        <taxon>Limnoraphis</taxon>
    </lineage>
</organism>
<keyword evidence="1" id="KW-1133">Transmembrane helix</keyword>
<dbReference type="EMBL" id="JAYGHT010000189">
    <property type="protein sequence ID" value="MEA5522405.1"/>
    <property type="molecule type" value="Genomic_DNA"/>
</dbReference>
<evidence type="ECO:0000313" key="3">
    <source>
        <dbReference type="Proteomes" id="UP001301728"/>
    </source>
</evidence>
<accession>A0ABU5U5Z5</accession>
<dbReference type="PANTHER" id="PTHR33645:SF11">
    <property type="entry name" value="AMINOPEPTIDASE (DUF3754)"/>
    <property type="match status" value="1"/>
</dbReference>
<keyword evidence="1" id="KW-0472">Membrane</keyword>
<reference evidence="2 3" key="1">
    <citation type="submission" date="2023-12" db="EMBL/GenBank/DDBJ databases">
        <title>Baltic Sea Cyanobacteria.</title>
        <authorList>
            <person name="Delbaje E."/>
            <person name="Fewer D.P."/>
            <person name="Shishido T.K."/>
        </authorList>
    </citation>
    <scope>NUCLEOTIDE SEQUENCE [LARGE SCALE GENOMIC DNA]</scope>
    <source>
        <strain evidence="2 3">CCNP 1315</strain>
    </source>
</reference>
<evidence type="ECO:0000256" key="1">
    <source>
        <dbReference type="SAM" id="Phobius"/>
    </source>
</evidence>
<keyword evidence="1" id="KW-0812">Transmembrane</keyword>
<feature type="transmembrane region" description="Helical" evidence="1">
    <location>
        <begin position="228"/>
        <end position="259"/>
    </location>
</feature>
<dbReference type="InterPro" id="IPR022227">
    <property type="entry name" value="DUF3754"/>
</dbReference>
<protein>
    <submittedName>
        <fullName evidence="2">TMEM143 family protein</fullName>
    </submittedName>
</protein>
<dbReference type="Pfam" id="PF12576">
    <property type="entry name" value="DUF3754"/>
    <property type="match status" value="1"/>
</dbReference>